<dbReference type="PANTHER" id="PTHR34129:SF1">
    <property type="entry name" value="DUF952 DOMAIN-CONTAINING PROTEIN"/>
    <property type="match status" value="1"/>
</dbReference>
<name>A0A7C4V535_9DEIN</name>
<evidence type="ECO:0000313" key="1">
    <source>
        <dbReference type="EMBL" id="HGY08988.1"/>
    </source>
</evidence>
<dbReference type="Gene3D" id="3.20.170.20">
    <property type="entry name" value="Protein of unknown function DUF952"/>
    <property type="match status" value="1"/>
</dbReference>
<sequence length="114" mass="12694">MSEPILHVTSRAAWRRALREGGYRADSLRTQGFLHASRPDQVVAVANALFRGRRDLVLLVIDPDRVRAEIRYEGVCGELYPHVYGPLNLEAVTAVLDFPPDAQGRFALPAALTR</sequence>
<comment type="caution">
    <text evidence="1">The sequence shown here is derived from an EMBL/GenBank/DDBJ whole genome shotgun (WGS) entry which is preliminary data.</text>
</comment>
<dbReference type="PANTHER" id="PTHR34129">
    <property type="entry name" value="BLR1139 PROTEIN"/>
    <property type="match status" value="1"/>
</dbReference>
<dbReference type="Proteomes" id="UP000885759">
    <property type="component" value="Unassembled WGS sequence"/>
</dbReference>
<proteinExistence type="predicted"/>
<dbReference type="Pfam" id="PF06108">
    <property type="entry name" value="DUF952"/>
    <property type="match status" value="1"/>
</dbReference>
<dbReference type="InterPro" id="IPR009297">
    <property type="entry name" value="DUF952"/>
</dbReference>
<accession>A0A7C4V535</accession>
<dbReference type="AlphaFoldDB" id="A0A7C4V535"/>
<dbReference type="SUPFAM" id="SSF56399">
    <property type="entry name" value="ADP-ribosylation"/>
    <property type="match status" value="1"/>
</dbReference>
<protein>
    <submittedName>
        <fullName evidence="1">DUF952 domain-containing protein</fullName>
    </submittedName>
</protein>
<gene>
    <name evidence="1" type="ORF">ENK37_02885</name>
</gene>
<reference evidence="1" key="1">
    <citation type="journal article" date="2020" name="mSystems">
        <title>Genome- and Community-Level Interaction Insights into Carbon Utilization and Element Cycling Functions of Hydrothermarchaeota in Hydrothermal Sediment.</title>
        <authorList>
            <person name="Zhou Z."/>
            <person name="Liu Y."/>
            <person name="Xu W."/>
            <person name="Pan J."/>
            <person name="Luo Z.H."/>
            <person name="Li M."/>
        </authorList>
    </citation>
    <scope>NUCLEOTIDE SEQUENCE [LARGE SCALE GENOMIC DNA]</scope>
    <source>
        <strain evidence="1">HyVt-570</strain>
    </source>
</reference>
<dbReference type="EMBL" id="DRPZ01000075">
    <property type="protein sequence ID" value="HGY08988.1"/>
    <property type="molecule type" value="Genomic_DNA"/>
</dbReference>
<organism evidence="1">
    <name type="scientific">Oceanithermus profundus</name>
    <dbReference type="NCBI Taxonomy" id="187137"/>
    <lineage>
        <taxon>Bacteria</taxon>
        <taxon>Thermotogati</taxon>
        <taxon>Deinococcota</taxon>
        <taxon>Deinococci</taxon>
        <taxon>Thermales</taxon>
        <taxon>Thermaceae</taxon>
        <taxon>Oceanithermus</taxon>
    </lineage>
</organism>